<evidence type="ECO:0000259" key="8">
    <source>
        <dbReference type="PROSITE" id="PS00125"/>
    </source>
</evidence>
<dbReference type="Gene3D" id="3.40.50.1820">
    <property type="entry name" value="alpha/beta hydrolase"/>
    <property type="match status" value="1"/>
</dbReference>
<organism evidence="9 10">
    <name type="scientific">Arabidopsis arenosa</name>
    <name type="common">Sand rock-cress</name>
    <name type="synonym">Cardaminopsis arenosa</name>
    <dbReference type="NCBI Taxonomy" id="38785"/>
    <lineage>
        <taxon>Eukaryota</taxon>
        <taxon>Viridiplantae</taxon>
        <taxon>Streptophyta</taxon>
        <taxon>Embryophyta</taxon>
        <taxon>Tracheophyta</taxon>
        <taxon>Spermatophyta</taxon>
        <taxon>Magnoliopsida</taxon>
        <taxon>eudicotyledons</taxon>
        <taxon>Gunneridae</taxon>
        <taxon>Pentapetalae</taxon>
        <taxon>rosids</taxon>
        <taxon>malvids</taxon>
        <taxon>Brassicales</taxon>
        <taxon>Brassicaceae</taxon>
        <taxon>Camelineae</taxon>
        <taxon>Arabidopsis</taxon>
    </lineage>
</organism>
<dbReference type="Pfam" id="PF05705">
    <property type="entry name" value="DUF829"/>
    <property type="match status" value="1"/>
</dbReference>
<comment type="catalytic activity">
    <reaction evidence="6">
        <text>O-phospho-L-threonyl-[protein] + H2O = L-threonyl-[protein] + phosphate</text>
        <dbReference type="Rhea" id="RHEA:47004"/>
        <dbReference type="Rhea" id="RHEA-COMP:11060"/>
        <dbReference type="Rhea" id="RHEA-COMP:11605"/>
        <dbReference type="ChEBI" id="CHEBI:15377"/>
        <dbReference type="ChEBI" id="CHEBI:30013"/>
        <dbReference type="ChEBI" id="CHEBI:43474"/>
        <dbReference type="ChEBI" id="CHEBI:61977"/>
        <dbReference type="EC" id="3.1.3.16"/>
    </reaction>
    <physiologicalReaction direction="left-to-right" evidence="6">
        <dbReference type="Rhea" id="RHEA:47005"/>
    </physiologicalReaction>
</comment>
<evidence type="ECO:0000256" key="6">
    <source>
        <dbReference type="ARBA" id="ARBA00048832"/>
    </source>
</evidence>
<dbReference type="FunFam" id="3.60.21.10:FF:000005">
    <property type="entry name" value="Serine/threonine-protein phosphatase"/>
    <property type="match status" value="1"/>
</dbReference>
<dbReference type="Gene3D" id="3.60.21.10">
    <property type="match status" value="1"/>
</dbReference>
<comment type="similarity">
    <text evidence="7">Belongs to the PPP phosphatase family.</text>
</comment>
<reference evidence="9" key="1">
    <citation type="submission" date="2021-01" db="EMBL/GenBank/DDBJ databases">
        <authorList>
            <person name="Bezrukov I."/>
        </authorList>
    </citation>
    <scope>NUCLEOTIDE SEQUENCE</scope>
</reference>
<dbReference type="CDD" id="cd07415">
    <property type="entry name" value="MPP_PP2A_PP4_PP6"/>
    <property type="match status" value="1"/>
</dbReference>
<dbReference type="GO" id="GO:0008270">
    <property type="term" value="F:zinc ion binding"/>
    <property type="evidence" value="ECO:0007669"/>
    <property type="project" value="UniProtKB-ARBA"/>
</dbReference>
<evidence type="ECO:0000313" key="10">
    <source>
        <dbReference type="Proteomes" id="UP000682877"/>
    </source>
</evidence>
<dbReference type="InterPro" id="IPR008547">
    <property type="entry name" value="DUF829_TMEM53"/>
</dbReference>
<dbReference type="InterPro" id="IPR004843">
    <property type="entry name" value="Calcineurin-like_PHP"/>
</dbReference>
<sequence length="1190" mass="133298">MGSLSGIIQRPLVAAAAVIAASVSADVSERFSSFRSLVRGSESEQIAPSVSGSLQDERSLWVSQVSASKLGDLSFVSRIHVPVPNVDLLASNPSCSLATSVTSLSALRSVYQSAELAKASKPSAFTIGASLVVPDVSYRWHLPEPNAIDLSGSSSCAMEKNRTVVVLLGWLGSKQKHLKKYADWYTSRGYHVITFTLPMNEIMSYQVGGKAEKNIELLVNHLADWLDEEQKKNLVFHTFSNTGWLTYGAILEKFQKQDSSLMGRVKGCIVDSAPVADADPTVWASGFSAAFLKKNSVATKGSASSSNELNIGARNNGINFSQPKPGATETALLLVLEKFFAVILNLPKVNRRLADVLDTLSSAQPRCPQLYIYSSADRVIPAEQVESFIVEQRKAGHEVRACNFISSPHVDHFRSNPELVMDLDQWISKVKDGQHLSEDELQLLCEYVKEILIEESNVQPVNSPVTVCGDIHGQFHDLMKLFQTGGHVPDTNYIFMGDFVDRGYNSLEVFTILLLLKARYPANITLLRGNHESRQLTQVYGFYDECQRKYGNANAWRYCTDVFDYLTLSAIIDGTVLCVHGGLSPDVRTIDQIRLIERNCEIPHEGPFCDLMWSDPEDIETWAVSPRGAGWLFGSRVTTEFNHINKLDLVCRAHQLVQEGLKYMFQDKGLVTVWSAPNYCYRCGNVASILSFNDNMIQALCATRILHGLVMKSIEMFVLPGKGSEVLHRDRREQSNERAKDWSSVFPMKNHTIIFAVMMKPLLPLAICSVLKSFGAIPSPPLADLVTKVSERLRFVSSSDLGKIFPENRLLLARVGALRIVLSRRLLCCAYLQIWFLPVYPPWSMLEKRSSSTRKRVIDKMGSSSSPSPNDAVLESARPFLRGELEKIDPKLPSLIAVLKSVGAGECWHKHGSFLDHLIDIYKILKLWKAPESVCLCGLFHSAYSNSYVNLAIFDPSTGREVVRDHVGEAAESLIHLFCVVPRQTLIHDDLLFKYSDRELVEHLDCSEVSLRNAKEKGVFDGDEEWRKKINGLVPENGVVVKHIKTVRKERDEDIELVVPPVFSFCTKVLDAKEQIEAREMYWEVVSSDTSKEGYLERAEERLLGCIEKNPVVGEPHVLLSQVYLGKKRFKEAEREAEKGLLLLLQWGSPWDKRMSWEGWIAWVRVLLMKSQDQSWPDVSWGILNLGLVR</sequence>
<feature type="domain" description="Serine/threonine specific protein phosphatases" evidence="8">
    <location>
        <begin position="527"/>
        <end position="532"/>
    </location>
</feature>
<keyword evidence="4" id="KW-0464">Manganese</keyword>
<accession>A0A8S2A289</accession>
<dbReference type="InterPro" id="IPR049202">
    <property type="entry name" value="DUF6817"/>
</dbReference>
<evidence type="ECO:0000256" key="7">
    <source>
        <dbReference type="RuleBase" id="RU004273"/>
    </source>
</evidence>
<keyword evidence="10" id="KW-1185">Reference proteome</keyword>
<proteinExistence type="inferred from homology"/>
<dbReference type="SMART" id="SM00156">
    <property type="entry name" value="PP2Ac"/>
    <property type="match status" value="1"/>
</dbReference>
<dbReference type="InterPro" id="IPR006186">
    <property type="entry name" value="Ser/Thr-sp_prot-phosphatase"/>
</dbReference>
<gene>
    <name evidence="9" type="ORF">AARE701A_LOCUS7655</name>
</gene>
<dbReference type="PROSITE" id="PS00125">
    <property type="entry name" value="SER_THR_PHOSPHATASE"/>
    <property type="match status" value="1"/>
</dbReference>
<dbReference type="PANTHER" id="PTHR37391">
    <property type="entry name" value="E3 UBIQUITIN-PROTEIN LIGASE"/>
    <property type="match status" value="1"/>
</dbReference>
<keyword evidence="1" id="KW-0479">Metal-binding</keyword>
<dbReference type="EC" id="3.1.3.16" evidence="7"/>
<evidence type="ECO:0000256" key="5">
    <source>
        <dbReference type="ARBA" id="ARBA00047986"/>
    </source>
</evidence>
<protein>
    <recommendedName>
        <fullName evidence="7">Serine/threonine-protein phosphatase</fullName>
        <ecNumber evidence="7">3.1.3.16</ecNumber>
    </recommendedName>
</protein>
<dbReference type="GO" id="GO:0004722">
    <property type="term" value="F:protein serine/threonine phosphatase activity"/>
    <property type="evidence" value="ECO:0007669"/>
    <property type="project" value="UniProtKB-EC"/>
</dbReference>
<evidence type="ECO:0000256" key="1">
    <source>
        <dbReference type="ARBA" id="ARBA00022723"/>
    </source>
</evidence>
<evidence type="ECO:0000256" key="4">
    <source>
        <dbReference type="ARBA" id="ARBA00023211"/>
    </source>
</evidence>
<dbReference type="Pfam" id="PF20680">
    <property type="entry name" value="DUF6817"/>
    <property type="match status" value="1"/>
</dbReference>
<dbReference type="SUPFAM" id="SSF56300">
    <property type="entry name" value="Metallo-dependent phosphatases"/>
    <property type="match status" value="1"/>
</dbReference>
<comment type="catalytic activity">
    <reaction evidence="5">
        <text>O-phospho-L-seryl-[protein] + H2O = L-seryl-[protein] + phosphate</text>
        <dbReference type="Rhea" id="RHEA:20629"/>
        <dbReference type="Rhea" id="RHEA-COMP:9863"/>
        <dbReference type="Rhea" id="RHEA-COMP:11604"/>
        <dbReference type="ChEBI" id="CHEBI:15377"/>
        <dbReference type="ChEBI" id="CHEBI:29999"/>
        <dbReference type="ChEBI" id="CHEBI:43474"/>
        <dbReference type="ChEBI" id="CHEBI:83421"/>
        <dbReference type="EC" id="3.1.3.16"/>
    </reaction>
    <physiologicalReaction direction="left-to-right" evidence="5">
        <dbReference type="Rhea" id="RHEA:20630"/>
    </physiologicalReaction>
</comment>
<evidence type="ECO:0000313" key="9">
    <source>
        <dbReference type="EMBL" id="CAE5967908.1"/>
    </source>
</evidence>
<keyword evidence="3" id="KW-0904">Protein phosphatase</keyword>
<name>A0A8S2A289_ARAAE</name>
<keyword evidence="2 7" id="KW-0378">Hydrolase</keyword>
<dbReference type="InterPro" id="IPR029058">
    <property type="entry name" value="AB_hydrolase_fold"/>
</dbReference>
<dbReference type="EMBL" id="LR999453">
    <property type="protein sequence ID" value="CAE5967908.1"/>
    <property type="molecule type" value="Genomic_DNA"/>
</dbReference>
<dbReference type="PANTHER" id="PTHR37391:SF2">
    <property type="entry name" value="E3 UBIQUITIN-PROTEIN LIGASE"/>
    <property type="match status" value="1"/>
</dbReference>
<dbReference type="SUPFAM" id="SSF53474">
    <property type="entry name" value="alpha/beta-Hydrolases"/>
    <property type="match status" value="1"/>
</dbReference>
<evidence type="ECO:0000256" key="2">
    <source>
        <dbReference type="ARBA" id="ARBA00022801"/>
    </source>
</evidence>
<dbReference type="PRINTS" id="PR00114">
    <property type="entry name" value="STPHPHTASE"/>
</dbReference>
<dbReference type="InterPro" id="IPR029052">
    <property type="entry name" value="Metallo-depent_PP-like"/>
</dbReference>
<dbReference type="AlphaFoldDB" id="A0A8S2A289"/>
<evidence type="ECO:0000256" key="3">
    <source>
        <dbReference type="ARBA" id="ARBA00022912"/>
    </source>
</evidence>
<dbReference type="Proteomes" id="UP000682877">
    <property type="component" value="Chromosome 3"/>
</dbReference>
<dbReference type="Pfam" id="PF00149">
    <property type="entry name" value="Metallophos"/>
    <property type="match status" value="1"/>
</dbReference>